<dbReference type="EMBL" id="JAHDVG010000463">
    <property type="protein sequence ID" value="KAH1187433.1"/>
    <property type="molecule type" value="Genomic_DNA"/>
</dbReference>
<organism evidence="1 2">
    <name type="scientific">Mauremys mutica</name>
    <name type="common">yellowpond turtle</name>
    <dbReference type="NCBI Taxonomy" id="74926"/>
    <lineage>
        <taxon>Eukaryota</taxon>
        <taxon>Metazoa</taxon>
        <taxon>Chordata</taxon>
        <taxon>Craniata</taxon>
        <taxon>Vertebrata</taxon>
        <taxon>Euteleostomi</taxon>
        <taxon>Archelosauria</taxon>
        <taxon>Testudinata</taxon>
        <taxon>Testudines</taxon>
        <taxon>Cryptodira</taxon>
        <taxon>Durocryptodira</taxon>
        <taxon>Testudinoidea</taxon>
        <taxon>Geoemydidae</taxon>
        <taxon>Geoemydinae</taxon>
        <taxon>Mauremys</taxon>
    </lineage>
</organism>
<evidence type="ECO:0000313" key="2">
    <source>
        <dbReference type="Proteomes" id="UP000827986"/>
    </source>
</evidence>
<protein>
    <submittedName>
        <fullName evidence="1">Uncharacterized protein</fullName>
    </submittedName>
</protein>
<keyword evidence="2" id="KW-1185">Reference proteome</keyword>
<comment type="caution">
    <text evidence="1">The sequence shown here is derived from an EMBL/GenBank/DDBJ whole genome shotgun (WGS) entry which is preliminary data.</text>
</comment>
<sequence>MKLDALLQEDEYYKPGEETMSMILKPSDFISGTIASNLLSSIRSQLPSNPFAISTCQALDNDHPPRWIQSASLPVINYHMAVVRIGKPLLRAVAAEAPYEWCGKREDHH</sequence>
<evidence type="ECO:0000313" key="1">
    <source>
        <dbReference type="EMBL" id="KAH1187433.1"/>
    </source>
</evidence>
<name>A0A9D3XY00_9SAUR</name>
<reference evidence="1" key="1">
    <citation type="submission" date="2021-09" db="EMBL/GenBank/DDBJ databases">
        <title>The genome of Mauremys mutica provides insights into the evolution of semi-aquatic lifestyle.</title>
        <authorList>
            <person name="Gong S."/>
            <person name="Gao Y."/>
        </authorList>
    </citation>
    <scope>NUCLEOTIDE SEQUENCE</scope>
    <source>
        <strain evidence="1">MM-2020</strain>
        <tissue evidence="1">Muscle</tissue>
    </source>
</reference>
<dbReference type="AlphaFoldDB" id="A0A9D3XY00"/>
<proteinExistence type="predicted"/>
<accession>A0A9D3XY00</accession>
<gene>
    <name evidence="1" type="ORF">KIL84_020182</name>
</gene>
<dbReference type="Proteomes" id="UP000827986">
    <property type="component" value="Unassembled WGS sequence"/>
</dbReference>